<gene>
    <name evidence="10" type="ORF">DAMNIGENAA_09920</name>
</gene>
<dbReference type="Proteomes" id="UP001144372">
    <property type="component" value="Unassembled WGS sequence"/>
</dbReference>
<accession>A0A9W6FS11</accession>
<dbReference type="InterPro" id="IPR025713">
    <property type="entry name" value="MotB-like_N_dom"/>
</dbReference>
<feature type="domain" description="OmpA-like" evidence="9">
    <location>
        <begin position="128"/>
        <end position="249"/>
    </location>
</feature>
<evidence type="ECO:0000256" key="2">
    <source>
        <dbReference type="ARBA" id="ARBA00008914"/>
    </source>
</evidence>
<dbReference type="GO" id="GO:0005886">
    <property type="term" value="C:plasma membrane"/>
    <property type="evidence" value="ECO:0007669"/>
    <property type="project" value="UniProtKB-SubCell"/>
</dbReference>
<feature type="transmembrane region" description="Helical" evidence="8">
    <location>
        <begin position="20"/>
        <end position="40"/>
    </location>
</feature>
<dbReference type="SUPFAM" id="SSF103088">
    <property type="entry name" value="OmpA-like"/>
    <property type="match status" value="1"/>
</dbReference>
<evidence type="ECO:0000313" key="10">
    <source>
        <dbReference type="EMBL" id="GLI33559.1"/>
    </source>
</evidence>
<dbReference type="Pfam" id="PF00691">
    <property type="entry name" value="OmpA"/>
    <property type="match status" value="1"/>
</dbReference>
<dbReference type="InterPro" id="IPR036737">
    <property type="entry name" value="OmpA-like_sf"/>
</dbReference>
<dbReference type="PANTHER" id="PTHR30329:SF21">
    <property type="entry name" value="LIPOPROTEIN YIAD-RELATED"/>
    <property type="match status" value="1"/>
</dbReference>
<evidence type="ECO:0000256" key="4">
    <source>
        <dbReference type="ARBA" id="ARBA00022692"/>
    </source>
</evidence>
<dbReference type="PROSITE" id="PS51123">
    <property type="entry name" value="OMPA_2"/>
    <property type="match status" value="1"/>
</dbReference>
<reference evidence="10" key="1">
    <citation type="submission" date="2022-12" db="EMBL/GenBank/DDBJ databases">
        <title>Reference genome sequencing for broad-spectrum identification of bacterial and archaeal isolates by mass spectrometry.</title>
        <authorList>
            <person name="Sekiguchi Y."/>
            <person name="Tourlousse D.M."/>
        </authorList>
    </citation>
    <scope>NUCLEOTIDE SEQUENCE</scope>
    <source>
        <strain evidence="10">ASRB1</strain>
    </source>
</reference>
<comment type="subcellular location">
    <subcellularLocation>
        <location evidence="1">Cell membrane</location>
        <topology evidence="1">Single-pass membrane protein</topology>
    </subcellularLocation>
</comment>
<dbReference type="EMBL" id="BSDR01000001">
    <property type="protein sequence ID" value="GLI33559.1"/>
    <property type="molecule type" value="Genomic_DNA"/>
</dbReference>
<protein>
    <submittedName>
        <fullName evidence="10">Membrane protein</fullName>
    </submittedName>
</protein>
<dbReference type="CDD" id="cd07185">
    <property type="entry name" value="OmpA_C-like"/>
    <property type="match status" value="1"/>
</dbReference>
<dbReference type="PANTHER" id="PTHR30329">
    <property type="entry name" value="STATOR ELEMENT OF FLAGELLAR MOTOR COMPLEX"/>
    <property type="match status" value="1"/>
</dbReference>
<name>A0A9W6FS11_9BACT</name>
<keyword evidence="4 8" id="KW-0812">Transmembrane</keyword>
<dbReference type="Pfam" id="PF13677">
    <property type="entry name" value="MotB_plug"/>
    <property type="match status" value="1"/>
</dbReference>
<proteinExistence type="inferred from homology"/>
<dbReference type="InterPro" id="IPR006665">
    <property type="entry name" value="OmpA-like"/>
</dbReference>
<keyword evidence="6 7" id="KW-0472">Membrane</keyword>
<evidence type="ECO:0000256" key="6">
    <source>
        <dbReference type="ARBA" id="ARBA00023136"/>
    </source>
</evidence>
<evidence type="ECO:0000256" key="7">
    <source>
        <dbReference type="PROSITE-ProRule" id="PRU00473"/>
    </source>
</evidence>
<keyword evidence="5 8" id="KW-1133">Transmembrane helix</keyword>
<dbReference type="Gene3D" id="3.30.1330.60">
    <property type="entry name" value="OmpA-like domain"/>
    <property type="match status" value="1"/>
</dbReference>
<keyword evidence="3" id="KW-1003">Cell membrane</keyword>
<comment type="caution">
    <text evidence="10">The sequence shown here is derived from an EMBL/GenBank/DDBJ whole genome shotgun (WGS) entry which is preliminary data.</text>
</comment>
<evidence type="ECO:0000256" key="1">
    <source>
        <dbReference type="ARBA" id="ARBA00004162"/>
    </source>
</evidence>
<evidence type="ECO:0000256" key="5">
    <source>
        <dbReference type="ARBA" id="ARBA00022989"/>
    </source>
</evidence>
<sequence>MRKKKNQEGEGNGGGEASWLVTFSDLCTLLLTFFVLLLSMSSLNQRAFRIAFNNFSASSGALYYNDHESVILPRDLAIKDLCKSLQSVYVLDIRDLDEVRKEEVSSDQKFNLLVSSGNAVWVKRSRATGKFSFIFGDKLLFEKGSATLNPRAFPILMKLGDFIRESNYSVFVEGHTDNIPIHTQSFASNEDLSLARAQAVLEFLLNRCDTDPRQMGMGGYGSSHPIASNETEAGREMNRRVEIIFKREK</sequence>
<dbReference type="RefSeq" id="WP_281792622.1">
    <property type="nucleotide sequence ID" value="NZ_BSDR01000001.1"/>
</dbReference>
<evidence type="ECO:0000259" key="9">
    <source>
        <dbReference type="PROSITE" id="PS51123"/>
    </source>
</evidence>
<dbReference type="AlphaFoldDB" id="A0A9W6FS11"/>
<comment type="similarity">
    <text evidence="2">Belongs to the MotB family.</text>
</comment>
<evidence type="ECO:0000313" key="11">
    <source>
        <dbReference type="Proteomes" id="UP001144372"/>
    </source>
</evidence>
<organism evidence="10 11">
    <name type="scientific">Desulforhabdus amnigena</name>
    <dbReference type="NCBI Taxonomy" id="40218"/>
    <lineage>
        <taxon>Bacteria</taxon>
        <taxon>Pseudomonadati</taxon>
        <taxon>Thermodesulfobacteriota</taxon>
        <taxon>Syntrophobacteria</taxon>
        <taxon>Syntrophobacterales</taxon>
        <taxon>Syntrophobacteraceae</taxon>
        <taxon>Desulforhabdus</taxon>
    </lineage>
</organism>
<keyword evidence="11" id="KW-1185">Reference proteome</keyword>
<evidence type="ECO:0000256" key="3">
    <source>
        <dbReference type="ARBA" id="ARBA00022475"/>
    </source>
</evidence>
<dbReference type="InterPro" id="IPR050330">
    <property type="entry name" value="Bact_OuterMem_StrucFunc"/>
</dbReference>
<evidence type="ECO:0000256" key="8">
    <source>
        <dbReference type="SAM" id="Phobius"/>
    </source>
</evidence>